<dbReference type="eggNOG" id="ENOG5034B47">
    <property type="taxonomic scope" value="Bacteria"/>
</dbReference>
<reference evidence="3 4" key="3">
    <citation type="journal article" date="2014" name="J. Ind. Microbiol. Biotechnol.">
        <title>Genome mining of the Streptomyces avermitilis genome and development of genome-minimized hosts for heterologous expression of biosynthetic gene clusters.</title>
        <authorList>
            <person name="Ikeda H."/>
            <person name="Shin-ya K."/>
            <person name="Omura S."/>
        </authorList>
    </citation>
    <scope>NUCLEOTIDE SEQUENCE [LARGE SCALE GENOMIC DNA]</scope>
    <source>
        <strain evidence="4">ATCC 31267 / DSM 46492 / JCM 5070 / NBRC 14893 / NCIMB 12804 / NRRL 8165 / MA-4680</strain>
    </source>
</reference>
<dbReference type="Proteomes" id="UP000000428">
    <property type="component" value="Chromosome"/>
</dbReference>
<feature type="domain" description="DUF4232" evidence="2">
    <location>
        <begin position="109"/>
        <end position="229"/>
    </location>
</feature>
<accession>Q82E73</accession>
<evidence type="ECO:0000313" key="3">
    <source>
        <dbReference type="EMBL" id="BAC72455.1"/>
    </source>
</evidence>
<evidence type="ECO:0000259" key="2">
    <source>
        <dbReference type="Pfam" id="PF14016"/>
    </source>
</evidence>
<dbReference type="InterPro" id="IPR025326">
    <property type="entry name" value="DUF4232"/>
</dbReference>
<evidence type="ECO:0000256" key="1">
    <source>
        <dbReference type="SAM" id="MobiDB-lite"/>
    </source>
</evidence>
<dbReference type="EMBL" id="BA000030">
    <property type="protein sequence ID" value="BAC72455.1"/>
    <property type="molecule type" value="Genomic_DNA"/>
</dbReference>
<feature type="region of interest" description="Disordered" evidence="1">
    <location>
        <begin position="1"/>
        <end position="39"/>
    </location>
</feature>
<sequence length="238" mass="24424">MAAGTDHPTSLGHPSTPLPATGRAATPTSHTRGGRPMSERTARTRLFAAAAVALAALALTACENGEGVRDEDPSAASKSATRPTGSTPTTAPDTADTTPGTTTAGSPPCTADTTRIMATEVSRPLNHLLLTLTNTGSRTCTLTGHPVTRFGEARSVPAARETRPRAAVRLSPRESAYAGVLLSSGDGSGASGSTAKTLTITFKDGSTARPALPPRGVHVDDRLTVTYWQSSMDTALTY</sequence>
<dbReference type="HOGENOM" id="CLU_097181_0_0_11"/>
<reference evidence="3 4" key="2">
    <citation type="journal article" date="2003" name="Nat. Biotechnol.">
        <title>Complete genome sequence and comparative analysis of the industrial microorganism Streptomyces avermitilis.</title>
        <authorList>
            <person name="Ikeda H."/>
            <person name="Ishikawa J."/>
            <person name="Hanamoto A."/>
            <person name="Shinose M."/>
            <person name="Kikuchi H."/>
            <person name="Shiba T."/>
            <person name="Sakaki Y."/>
            <person name="Hattori M."/>
            <person name="Omura S."/>
        </authorList>
    </citation>
    <scope>NUCLEOTIDE SEQUENCE [LARGE SCALE GENOMIC DNA]</scope>
    <source>
        <strain evidence="4">ATCC 31267 / DSM 46492 / JCM 5070 / NBRC 14893 / NCIMB 12804 / NRRL 8165 / MA-4680</strain>
    </source>
</reference>
<reference evidence="3 4" key="1">
    <citation type="journal article" date="2001" name="Proc. Natl. Acad. Sci. U.S.A.">
        <title>Genome sequence of an industrial microorganism Streptomyces avermitilis: deducing the ability of producing secondary metabolites.</title>
        <authorList>
            <person name="Omura S."/>
            <person name="Ikeda H."/>
            <person name="Ishikawa J."/>
            <person name="Hanamoto A."/>
            <person name="Takahashi C."/>
            <person name="Shinose M."/>
            <person name="Takahashi Y."/>
            <person name="Horikawa H."/>
            <person name="Nakazawa H."/>
            <person name="Osonoe T."/>
            <person name="Kikuchi H."/>
            <person name="Shiba T."/>
            <person name="Sakaki Y."/>
            <person name="Hattori M."/>
        </authorList>
    </citation>
    <scope>NUCLEOTIDE SEQUENCE [LARGE SCALE GENOMIC DNA]</scope>
    <source>
        <strain evidence="4">ATCC 31267 / DSM 46492 / JCM 5070 / NBRC 14893 / NCIMB 12804 / NRRL 8165 / MA-4680</strain>
    </source>
</reference>
<dbReference type="Pfam" id="PF14016">
    <property type="entry name" value="DUF4232"/>
    <property type="match status" value="1"/>
</dbReference>
<protein>
    <recommendedName>
        <fullName evidence="2">DUF4232 domain-containing protein</fullName>
    </recommendedName>
</protein>
<feature type="compositionally biased region" description="Low complexity" evidence="1">
    <location>
        <begin position="83"/>
        <end position="108"/>
    </location>
</feature>
<gene>
    <name evidence="3" type="ORF">SAVERM_4743</name>
</gene>
<dbReference type="AlphaFoldDB" id="Q82E73"/>
<name>Q82E73_STRAW</name>
<organism evidence="3 4">
    <name type="scientific">Streptomyces avermitilis (strain ATCC 31267 / DSM 46492 / JCM 5070 / NBRC 14893 / NCIMB 12804 / NRRL 8165 / MA-4680)</name>
    <dbReference type="NCBI Taxonomy" id="227882"/>
    <lineage>
        <taxon>Bacteria</taxon>
        <taxon>Bacillati</taxon>
        <taxon>Actinomycetota</taxon>
        <taxon>Actinomycetes</taxon>
        <taxon>Kitasatosporales</taxon>
        <taxon>Streptomycetaceae</taxon>
        <taxon>Streptomyces</taxon>
    </lineage>
</organism>
<keyword evidence="4" id="KW-1185">Reference proteome</keyword>
<feature type="region of interest" description="Disordered" evidence="1">
    <location>
        <begin position="66"/>
        <end position="111"/>
    </location>
</feature>
<proteinExistence type="predicted"/>
<evidence type="ECO:0000313" key="4">
    <source>
        <dbReference type="Proteomes" id="UP000000428"/>
    </source>
</evidence>
<dbReference type="KEGG" id="sma:SAVERM_4743"/>